<name>A0AA39RZ46_ACESA</name>
<protein>
    <submittedName>
        <fullName evidence="2">Uncharacterized protein</fullName>
    </submittedName>
</protein>
<evidence type="ECO:0000313" key="3">
    <source>
        <dbReference type="Proteomes" id="UP001168877"/>
    </source>
</evidence>
<reference evidence="2" key="1">
    <citation type="journal article" date="2022" name="Plant J.">
        <title>Strategies of tolerance reflected in two North American maple genomes.</title>
        <authorList>
            <person name="McEvoy S.L."/>
            <person name="Sezen U.U."/>
            <person name="Trouern-Trend A."/>
            <person name="McMahon S.M."/>
            <person name="Schaberg P.G."/>
            <person name="Yang J."/>
            <person name="Wegrzyn J.L."/>
            <person name="Swenson N.G."/>
        </authorList>
    </citation>
    <scope>NUCLEOTIDE SEQUENCE</scope>
    <source>
        <strain evidence="2">NS2018</strain>
    </source>
</reference>
<evidence type="ECO:0000256" key="1">
    <source>
        <dbReference type="SAM" id="MobiDB-lite"/>
    </source>
</evidence>
<organism evidence="2 3">
    <name type="scientific">Acer saccharum</name>
    <name type="common">Sugar maple</name>
    <dbReference type="NCBI Taxonomy" id="4024"/>
    <lineage>
        <taxon>Eukaryota</taxon>
        <taxon>Viridiplantae</taxon>
        <taxon>Streptophyta</taxon>
        <taxon>Embryophyta</taxon>
        <taxon>Tracheophyta</taxon>
        <taxon>Spermatophyta</taxon>
        <taxon>Magnoliopsida</taxon>
        <taxon>eudicotyledons</taxon>
        <taxon>Gunneridae</taxon>
        <taxon>Pentapetalae</taxon>
        <taxon>rosids</taxon>
        <taxon>malvids</taxon>
        <taxon>Sapindales</taxon>
        <taxon>Sapindaceae</taxon>
        <taxon>Hippocastanoideae</taxon>
        <taxon>Acereae</taxon>
        <taxon>Acer</taxon>
    </lineage>
</organism>
<dbReference type="Proteomes" id="UP001168877">
    <property type="component" value="Unassembled WGS sequence"/>
</dbReference>
<proteinExistence type="predicted"/>
<reference evidence="2" key="2">
    <citation type="submission" date="2023-06" db="EMBL/GenBank/DDBJ databases">
        <authorList>
            <person name="Swenson N.G."/>
            <person name="Wegrzyn J.L."/>
            <person name="Mcevoy S.L."/>
        </authorList>
    </citation>
    <scope>NUCLEOTIDE SEQUENCE</scope>
    <source>
        <strain evidence="2">NS2018</strain>
        <tissue evidence="2">Leaf</tissue>
    </source>
</reference>
<comment type="caution">
    <text evidence="2">The sequence shown here is derived from an EMBL/GenBank/DDBJ whole genome shotgun (WGS) entry which is preliminary data.</text>
</comment>
<accession>A0AA39RZ46</accession>
<feature type="region of interest" description="Disordered" evidence="1">
    <location>
        <begin position="1"/>
        <end position="60"/>
    </location>
</feature>
<dbReference type="AlphaFoldDB" id="A0AA39RZ46"/>
<feature type="compositionally biased region" description="Basic and acidic residues" evidence="1">
    <location>
        <begin position="1"/>
        <end position="11"/>
    </location>
</feature>
<dbReference type="EMBL" id="JAUESC010000382">
    <property type="protein sequence ID" value="KAK0587341.1"/>
    <property type="molecule type" value="Genomic_DNA"/>
</dbReference>
<sequence length="82" mass="8655">MLEEIPHHTEGEPSIVRETSEQVADEVDVEASERSSDVIKGKQKVGKPSSIVAPASEPSPAIVGDEAQMVAEMSKACQASHA</sequence>
<gene>
    <name evidence="2" type="ORF">LWI29_021227</name>
</gene>
<feature type="compositionally biased region" description="Basic and acidic residues" evidence="1">
    <location>
        <begin position="31"/>
        <end position="40"/>
    </location>
</feature>
<evidence type="ECO:0000313" key="2">
    <source>
        <dbReference type="EMBL" id="KAK0587341.1"/>
    </source>
</evidence>
<keyword evidence="3" id="KW-1185">Reference proteome</keyword>